<dbReference type="InterPro" id="IPR052511">
    <property type="entry name" value="ATP-dep_Helicase"/>
</dbReference>
<keyword evidence="8" id="KW-0413">Isomerase</keyword>
<dbReference type="Gene3D" id="3.40.50.300">
    <property type="entry name" value="P-loop containing nucleotide triphosphate hydrolases"/>
    <property type="match status" value="2"/>
</dbReference>
<organism evidence="13 14">
    <name type="scientific">Phytohabitans flavus</name>
    <dbReference type="NCBI Taxonomy" id="1076124"/>
    <lineage>
        <taxon>Bacteria</taxon>
        <taxon>Bacillati</taxon>
        <taxon>Actinomycetota</taxon>
        <taxon>Actinomycetes</taxon>
        <taxon>Micromonosporales</taxon>
        <taxon>Micromonosporaceae</taxon>
    </lineage>
</organism>
<gene>
    <name evidence="13" type="ORF">Pflav_087740</name>
</gene>
<evidence type="ECO:0000256" key="2">
    <source>
        <dbReference type="ARBA" id="ARBA00022763"/>
    </source>
</evidence>
<dbReference type="InterPro" id="IPR003593">
    <property type="entry name" value="AAA+_ATPase"/>
</dbReference>
<evidence type="ECO:0000256" key="9">
    <source>
        <dbReference type="ARBA" id="ARBA00093467"/>
    </source>
</evidence>
<feature type="domain" description="Helicase ATP-binding" evidence="11">
    <location>
        <begin position="28"/>
        <end position="221"/>
    </location>
</feature>
<dbReference type="InterPro" id="IPR045628">
    <property type="entry name" value="Lhr_WH_dom"/>
</dbReference>
<evidence type="ECO:0000313" key="14">
    <source>
        <dbReference type="Proteomes" id="UP000502508"/>
    </source>
</evidence>
<dbReference type="PIRSF" id="PIRSF037307">
    <property type="entry name" value="Lhr-like_helic_prd"/>
    <property type="match status" value="1"/>
</dbReference>
<dbReference type="Pfam" id="PF08494">
    <property type="entry name" value="DEAD_assoc"/>
    <property type="match status" value="1"/>
</dbReference>
<evidence type="ECO:0000256" key="10">
    <source>
        <dbReference type="SAM" id="MobiDB-lite"/>
    </source>
</evidence>
<keyword evidence="1" id="KW-0547">Nucleotide-binding</keyword>
<evidence type="ECO:0000259" key="12">
    <source>
        <dbReference type="PROSITE" id="PS51194"/>
    </source>
</evidence>
<evidence type="ECO:0000259" key="11">
    <source>
        <dbReference type="PROSITE" id="PS51192"/>
    </source>
</evidence>
<reference evidence="13 14" key="2">
    <citation type="submission" date="2020-03" db="EMBL/GenBank/DDBJ databases">
        <authorList>
            <person name="Ichikawa N."/>
            <person name="Kimura A."/>
            <person name="Kitahashi Y."/>
            <person name="Uohara A."/>
        </authorList>
    </citation>
    <scope>NUCLEOTIDE SEQUENCE [LARGE SCALE GENOMIC DNA]</scope>
    <source>
        <strain evidence="13 14">NBRC 107702</strain>
    </source>
</reference>
<dbReference type="KEGG" id="pfla:Pflav_087740"/>
<dbReference type="GO" id="GO:0003677">
    <property type="term" value="F:DNA binding"/>
    <property type="evidence" value="ECO:0007669"/>
    <property type="project" value="UniProtKB-KW"/>
</dbReference>
<dbReference type="SUPFAM" id="SSF52540">
    <property type="entry name" value="P-loop containing nucleoside triphosphate hydrolases"/>
    <property type="match status" value="1"/>
</dbReference>
<keyword evidence="14" id="KW-1185">Reference proteome</keyword>
<dbReference type="CDD" id="cd18796">
    <property type="entry name" value="SF2_C_LHR"/>
    <property type="match status" value="1"/>
</dbReference>
<dbReference type="GO" id="GO:0006281">
    <property type="term" value="P:DNA repair"/>
    <property type="evidence" value="ECO:0007669"/>
    <property type="project" value="UniProtKB-KW"/>
</dbReference>
<evidence type="ECO:0000256" key="8">
    <source>
        <dbReference type="ARBA" id="ARBA00023235"/>
    </source>
</evidence>
<dbReference type="GO" id="GO:0005524">
    <property type="term" value="F:ATP binding"/>
    <property type="evidence" value="ECO:0007669"/>
    <property type="project" value="UniProtKB-KW"/>
</dbReference>
<dbReference type="InterPro" id="IPR013701">
    <property type="entry name" value="Lhr-like_DEAD/DEAH_assoc"/>
</dbReference>
<dbReference type="EMBL" id="AP022870">
    <property type="protein sequence ID" value="BCB82364.1"/>
    <property type="molecule type" value="Genomic_DNA"/>
</dbReference>
<dbReference type="SMART" id="SM00490">
    <property type="entry name" value="HELICc"/>
    <property type="match status" value="1"/>
</dbReference>
<keyword evidence="5" id="KW-0067">ATP-binding</keyword>
<dbReference type="CDD" id="cd17922">
    <property type="entry name" value="DEXHc_LHR-like"/>
    <property type="match status" value="1"/>
</dbReference>
<dbReference type="SMART" id="SM00382">
    <property type="entry name" value="AAA"/>
    <property type="match status" value="1"/>
</dbReference>
<dbReference type="Pfam" id="PF00270">
    <property type="entry name" value="DEAD"/>
    <property type="match status" value="1"/>
</dbReference>
<name>A0A6F8Y8B7_9ACTN</name>
<evidence type="ECO:0000256" key="3">
    <source>
        <dbReference type="ARBA" id="ARBA00022801"/>
    </source>
</evidence>
<dbReference type="InterPro" id="IPR014001">
    <property type="entry name" value="Helicase_ATP-bd"/>
</dbReference>
<keyword evidence="4" id="KW-0347">Helicase</keyword>
<keyword evidence="2" id="KW-0227">DNA damage</keyword>
<dbReference type="GO" id="GO:0016887">
    <property type="term" value="F:ATP hydrolysis activity"/>
    <property type="evidence" value="ECO:0007669"/>
    <property type="project" value="TreeGrafter"/>
</dbReference>
<dbReference type="PANTHER" id="PTHR47962:SF5">
    <property type="entry name" value="ATP-DEPENDENT HELICASE LHR-RELATED"/>
    <property type="match status" value="1"/>
</dbReference>
<evidence type="ECO:0000256" key="4">
    <source>
        <dbReference type="ARBA" id="ARBA00022806"/>
    </source>
</evidence>
<dbReference type="InterPro" id="IPR011545">
    <property type="entry name" value="DEAD/DEAH_box_helicase_dom"/>
</dbReference>
<dbReference type="Pfam" id="PF19306">
    <property type="entry name" value="WHD_Lhr"/>
    <property type="match status" value="1"/>
</dbReference>
<feature type="domain" description="Helicase C-terminal" evidence="12">
    <location>
        <begin position="262"/>
        <end position="453"/>
    </location>
</feature>
<evidence type="ECO:0000256" key="6">
    <source>
        <dbReference type="ARBA" id="ARBA00023125"/>
    </source>
</evidence>
<protein>
    <recommendedName>
        <fullName evidence="15">DEAD/DEAH box helicase</fullName>
    </recommendedName>
</protein>
<dbReference type="AlphaFoldDB" id="A0A6F8Y8B7"/>
<feature type="region of interest" description="Disordered" evidence="10">
    <location>
        <begin position="789"/>
        <end position="815"/>
    </location>
</feature>
<sequence>MLERFGQATREWFGAAFAAPTDAQAGAWRAIGDGHHALVVAPTGSGKTLAAFLWSLDRLAREPVPADPKRRCRVLYVSPLKALAVDVERNLRAPLAGIRHAAARLGVPQPDITVGMRTGDTPADERRAFQRTPPDILITTPESLFLLLTSAARESLAGVETVIIDEVHAVAATKRGAHLALSLERLDAMLPRPAQRIGLSATVRPIEETARFLGGSSHVEVVQPRTAKTIEVSVQVPVEDMTQLDEVGEPEEGSRRASIWPAVEERVFDLIGRHQSTIVFTNSRRSAERLCARLNELAADASLAASGSAAADSALAAGQGTRWMPAAIMAQSGAATGAPPVIARAHHGSVSREERKHIEESLKSGQLPAVVATSSLELGIDMGSVDLVVQIEAPPSVAAGLQRVGRAGHQVGAVSRGVVFPKHRGDLLSCAVVAERMGDGAIEELRYPRNPLDVLAQQIVAMVALDPWPLADLAALVRRAAPFAELPDSALHAVLDMLSGRYPSTAFAELRPRLVWDRAADLLTGRPGAQRLAVTSGGTIPDRGLFGVFLAGAERAARVGELDEEMVYESRVGDVFLLGSTSWRIEDITPDRVLVSPAPGAAARMPFWKGDQPGRPVELGRAIGARLRALVRQDDETATAALRAGGLDDWAAGNLMAYLREQREATRALPDDRTVVVERFRDELGDWRLAVHCVLGAKVNGPWALAVARRLTERYGVDAQVMPSDDGIVVRLPDTADQPPGAELVAFDPEEITQLVEESVGTSAMFASRFRECAARSLLLPAATRAAASHCGSSGRRPPSCWTSPGSMRTFRSRSKRPASAYRTSSTCLAWWG</sequence>
<keyword evidence="6" id="KW-0238">DNA-binding</keyword>
<keyword evidence="7" id="KW-0234">DNA repair</keyword>
<dbReference type="PROSITE" id="PS51192">
    <property type="entry name" value="HELICASE_ATP_BIND_1"/>
    <property type="match status" value="1"/>
</dbReference>
<dbReference type="GO" id="GO:0004386">
    <property type="term" value="F:helicase activity"/>
    <property type="evidence" value="ECO:0007669"/>
    <property type="project" value="UniProtKB-KW"/>
</dbReference>
<evidence type="ECO:0008006" key="15">
    <source>
        <dbReference type="Google" id="ProtNLM"/>
    </source>
</evidence>
<dbReference type="InterPro" id="IPR027417">
    <property type="entry name" value="P-loop_NTPase"/>
</dbReference>
<keyword evidence="3" id="KW-0378">Hydrolase</keyword>
<dbReference type="Pfam" id="PF00271">
    <property type="entry name" value="Helicase_C"/>
    <property type="match status" value="1"/>
</dbReference>
<accession>A0A6F8Y8B7</accession>
<evidence type="ECO:0000313" key="13">
    <source>
        <dbReference type="EMBL" id="BCB82364.1"/>
    </source>
</evidence>
<comment type="similarity">
    <text evidence="9">Belongs to the Lhr helicase family. Lhr-Core subfamily.</text>
</comment>
<dbReference type="SMART" id="SM00487">
    <property type="entry name" value="DEXDc"/>
    <property type="match status" value="1"/>
</dbReference>
<dbReference type="InterPro" id="IPR001650">
    <property type="entry name" value="Helicase_C-like"/>
</dbReference>
<evidence type="ECO:0000256" key="7">
    <source>
        <dbReference type="ARBA" id="ARBA00023204"/>
    </source>
</evidence>
<dbReference type="InterPro" id="IPR017170">
    <property type="entry name" value="Lhr-like"/>
</dbReference>
<evidence type="ECO:0000256" key="1">
    <source>
        <dbReference type="ARBA" id="ARBA00022741"/>
    </source>
</evidence>
<evidence type="ECO:0000256" key="5">
    <source>
        <dbReference type="ARBA" id="ARBA00022840"/>
    </source>
</evidence>
<dbReference type="PROSITE" id="PS51194">
    <property type="entry name" value="HELICASE_CTER"/>
    <property type="match status" value="1"/>
</dbReference>
<dbReference type="PANTHER" id="PTHR47962">
    <property type="entry name" value="ATP-DEPENDENT HELICASE LHR-RELATED-RELATED"/>
    <property type="match status" value="1"/>
</dbReference>
<proteinExistence type="inferred from homology"/>
<reference evidence="13 14" key="1">
    <citation type="submission" date="2020-03" db="EMBL/GenBank/DDBJ databases">
        <title>Whole genome shotgun sequence of Phytohabitans flavus NBRC 107702.</title>
        <authorList>
            <person name="Komaki H."/>
            <person name="Tamura T."/>
        </authorList>
    </citation>
    <scope>NUCLEOTIDE SEQUENCE [LARGE SCALE GENOMIC DNA]</scope>
    <source>
        <strain evidence="13 14">NBRC 107702</strain>
    </source>
</reference>
<dbReference type="Proteomes" id="UP000502508">
    <property type="component" value="Chromosome"/>
</dbReference>